<dbReference type="InterPro" id="IPR032062">
    <property type="entry name" value="DUF4803"/>
</dbReference>
<dbReference type="PANTHER" id="PTHR47890">
    <property type="entry name" value="LD24308P"/>
    <property type="match status" value="1"/>
</dbReference>
<dbReference type="EMBL" id="JARQZJ010000091">
    <property type="protein sequence ID" value="KAK9883215.1"/>
    <property type="molecule type" value="Genomic_DNA"/>
</dbReference>
<organism evidence="2 3">
    <name type="scientific">Henosepilachna vigintioctopunctata</name>
    <dbReference type="NCBI Taxonomy" id="420089"/>
    <lineage>
        <taxon>Eukaryota</taxon>
        <taxon>Metazoa</taxon>
        <taxon>Ecdysozoa</taxon>
        <taxon>Arthropoda</taxon>
        <taxon>Hexapoda</taxon>
        <taxon>Insecta</taxon>
        <taxon>Pterygota</taxon>
        <taxon>Neoptera</taxon>
        <taxon>Endopterygota</taxon>
        <taxon>Coleoptera</taxon>
        <taxon>Polyphaga</taxon>
        <taxon>Cucujiformia</taxon>
        <taxon>Coccinelloidea</taxon>
        <taxon>Coccinellidae</taxon>
        <taxon>Epilachninae</taxon>
        <taxon>Epilachnini</taxon>
        <taxon>Henosepilachna</taxon>
    </lineage>
</organism>
<keyword evidence="3" id="KW-1185">Reference proteome</keyword>
<reference evidence="2 3" key="1">
    <citation type="submission" date="2023-03" db="EMBL/GenBank/DDBJ databases">
        <title>Genome insight into feeding habits of ladybird beetles.</title>
        <authorList>
            <person name="Li H.-S."/>
            <person name="Huang Y.-H."/>
            <person name="Pang H."/>
        </authorList>
    </citation>
    <scope>NUCLEOTIDE SEQUENCE [LARGE SCALE GENOMIC DNA]</scope>
    <source>
        <strain evidence="2">SYSU_2023b</strain>
        <tissue evidence="2">Whole body</tissue>
    </source>
</reference>
<keyword evidence="1" id="KW-0732">Signal</keyword>
<evidence type="ECO:0000313" key="2">
    <source>
        <dbReference type="EMBL" id="KAK9883215.1"/>
    </source>
</evidence>
<protein>
    <submittedName>
        <fullName evidence="2">Uncharacterized protein</fullName>
    </submittedName>
</protein>
<accession>A0AAW1UQ98</accession>
<gene>
    <name evidence="2" type="ORF">WA026_001406</name>
</gene>
<evidence type="ECO:0000256" key="1">
    <source>
        <dbReference type="SAM" id="SignalP"/>
    </source>
</evidence>
<evidence type="ECO:0000313" key="3">
    <source>
        <dbReference type="Proteomes" id="UP001431783"/>
    </source>
</evidence>
<name>A0AAW1UQ98_9CUCU</name>
<dbReference type="AlphaFoldDB" id="A0AAW1UQ98"/>
<proteinExistence type="predicted"/>
<comment type="caution">
    <text evidence="2">The sequence shown here is derived from an EMBL/GenBank/DDBJ whole genome shotgun (WGS) entry which is preliminary data.</text>
</comment>
<dbReference type="PANTHER" id="PTHR47890:SF1">
    <property type="entry name" value="LD24308P"/>
    <property type="match status" value="1"/>
</dbReference>
<dbReference type="Pfam" id="PF16061">
    <property type="entry name" value="DUF4803"/>
    <property type="match status" value="1"/>
</dbReference>
<sequence length="673" mass="77677">MRSKIRFFVFLACIAGGLTFQIQSVVEMVQMSKEIVVGLGKVWDIVENQADGELPLPFVDKAERRLLRKIHKINKHLDVLSTKVDNIGANTIAALLHTVPERMRLELRLNDLFDYLTRIDVIYSRMEDYVKATHKYERLTLEDFARSIISHDGSSVVNLMERIHTYLVPHGEGLIRSGILGLLLKSFQEANDMICGNRQSPQQILYSLYNAIALTEIKGYTMVQFSYMLLKLYDKGNFTKESALTRMNYEERSNQAVQVVKNAMKEASREYWRCDPKEHVKGKTYEEITQLLQGYIINEVDMNSDGTCRENCQEYQYAKNYGCFKNLFCRQQRPCNGKILNCKFIDSDMEVCTADPRSGRRYESIEYENGLVYGRKQSCPRGVTKVDSWWRWLFWHCSYCRCICDEQGAFSDRYFNMRPVIADIENNKVVTGLRFVKKNRIIHLQIQQGTLGPFGIIISNSTGWKEVEDYRIHDRSVYSGRDYHILTWEKRALDLDDLVADANHVLTGVKFKEIGSHLNFEIYTTPFNFSTGKLIEPLEKSVWKDNPNTDVSHKHPRSKVTIYSPDVPTRSPSPSIPVSRTDQFIEFTHTDFERDAAQTTVPFLDAQPVDMLEPVPLAGAGLFYKSKVNYGGFITPKVITYDYSEHIKPIFPEPIRPIQIDDASVTSREIDFQ</sequence>
<dbReference type="Proteomes" id="UP001431783">
    <property type="component" value="Unassembled WGS sequence"/>
</dbReference>
<feature type="signal peptide" evidence="1">
    <location>
        <begin position="1"/>
        <end position="19"/>
    </location>
</feature>
<feature type="chain" id="PRO_5043934794" evidence="1">
    <location>
        <begin position="20"/>
        <end position="673"/>
    </location>
</feature>